<dbReference type="EMBL" id="QGGI01000001">
    <property type="protein sequence ID" value="PWJ96675.1"/>
    <property type="molecule type" value="Genomic_DNA"/>
</dbReference>
<evidence type="ECO:0000256" key="1">
    <source>
        <dbReference type="SAM" id="Coils"/>
    </source>
</evidence>
<evidence type="ECO:0000256" key="2">
    <source>
        <dbReference type="SAM" id="Phobius"/>
    </source>
</evidence>
<protein>
    <submittedName>
        <fullName evidence="4">HD domain-containing protein</fullName>
    </submittedName>
</protein>
<dbReference type="CDD" id="cd00077">
    <property type="entry name" value="HDc"/>
    <property type="match status" value="1"/>
</dbReference>
<keyword evidence="2" id="KW-0812">Transmembrane</keyword>
<dbReference type="PANTHER" id="PTHR45228">
    <property type="entry name" value="CYCLIC DI-GMP PHOSPHODIESTERASE TM_0186-RELATED"/>
    <property type="match status" value="1"/>
</dbReference>
<organism evidence="4 5">
    <name type="scientific">Oceanotoga teriensis</name>
    <dbReference type="NCBI Taxonomy" id="515440"/>
    <lineage>
        <taxon>Bacteria</taxon>
        <taxon>Thermotogati</taxon>
        <taxon>Thermotogota</taxon>
        <taxon>Thermotogae</taxon>
        <taxon>Petrotogales</taxon>
        <taxon>Petrotogaceae</taxon>
        <taxon>Oceanotoga</taxon>
    </lineage>
</organism>
<gene>
    <name evidence="4" type="ORF">C7380_101250</name>
</gene>
<keyword evidence="5" id="KW-1185">Reference proteome</keyword>
<feature type="transmembrane region" description="Helical" evidence="2">
    <location>
        <begin position="12"/>
        <end position="31"/>
    </location>
</feature>
<comment type="caution">
    <text evidence="4">The sequence shown here is derived from an EMBL/GenBank/DDBJ whole genome shotgun (WGS) entry which is preliminary data.</text>
</comment>
<dbReference type="InterPro" id="IPR052020">
    <property type="entry name" value="Cyclic_di-GMP/3'3'-cGAMP_PDE"/>
</dbReference>
<dbReference type="SMART" id="SM00065">
    <property type="entry name" value="GAF"/>
    <property type="match status" value="1"/>
</dbReference>
<dbReference type="Pfam" id="PF13487">
    <property type="entry name" value="HD_5"/>
    <property type="match status" value="1"/>
</dbReference>
<evidence type="ECO:0000313" key="5">
    <source>
        <dbReference type="Proteomes" id="UP000245921"/>
    </source>
</evidence>
<sequence>MKSIKKLNKSLIFSSFIILLLLITILLFINIENIGYQKNADNTKIILQTTNSIMSDLYYLKSNDMNIILKNEILENIEKLEKNDSELKQKFSIIKEQIEKEELDTEKTIAIFSEYASNMSDSNKEYFNLFFKKINNYLIILIFGIISVIIISVLISRYSSKSYNRIYKEIKKLKNVINFNEEKFEQNSYWEEEKEINNILLKTSKELILNRRLIDLGNFGTLSELLPKVMEQIENYIPVDRLSVAFIDSFDNVIAETAVSKLKEVYLEPGFIESIKKTTLEKITKEKDNYRIINDLEKHFNTINKSQSTFLLLKEGIKSSLTAPIFFDGKCYGFIFFSSKDKNSYNEDHKKFAKKIVYTLKQNIYSHFIVQQMIAATASGFVKIVEGKDNETGNHIVRVSNYSRIIAKEIAKEDKKMTPDKIREIYLFSPLHDMGKVGIPDGILLKPGKLTKEEFEIMKKHVNIGTKILTNMNQKLKSFINYDFLNTAIEITSDHHERYDGSGYPKGKKGKEISMSGRIVAIADVFDALTSKRPYKEAFSIEESLDIIKNETGTHFDPLVFEAFLKNMDEIKNIYEKYKE</sequence>
<proteinExistence type="predicted"/>
<reference evidence="4 5" key="1">
    <citation type="submission" date="2018-05" db="EMBL/GenBank/DDBJ databases">
        <title>Genomic Encyclopedia of Type Strains, Phase IV (KMG-IV): sequencing the most valuable type-strain genomes for metagenomic binning, comparative biology and taxonomic classification.</title>
        <authorList>
            <person name="Goeker M."/>
        </authorList>
    </citation>
    <scope>NUCLEOTIDE SEQUENCE [LARGE SCALE GENOMIC DNA]</scope>
    <source>
        <strain evidence="4 5">DSM 24906</strain>
    </source>
</reference>
<feature type="transmembrane region" description="Helical" evidence="2">
    <location>
        <begin position="134"/>
        <end position="155"/>
    </location>
</feature>
<feature type="coiled-coil region" evidence="1">
    <location>
        <begin position="70"/>
        <end position="97"/>
    </location>
</feature>
<dbReference type="RefSeq" id="WP_109603662.1">
    <property type="nucleotide sequence ID" value="NZ_QGGI01000001.1"/>
</dbReference>
<evidence type="ECO:0000259" key="3">
    <source>
        <dbReference type="PROSITE" id="PS51832"/>
    </source>
</evidence>
<keyword evidence="2" id="KW-1133">Transmembrane helix</keyword>
<keyword evidence="1" id="KW-0175">Coiled coil</keyword>
<dbReference type="InterPro" id="IPR003018">
    <property type="entry name" value="GAF"/>
</dbReference>
<evidence type="ECO:0000313" key="4">
    <source>
        <dbReference type="EMBL" id="PWJ96675.1"/>
    </source>
</evidence>
<keyword evidence="2" id="KW-0472">Membrane</keyword>
<dbReference type="InterPro" id="IPR029016">
    <property type="entry name" value="GAF-like_dom_sf"/>
</dbReference>
<dbReference type="SMART" id="SM00471">
    <property type="entry name" value="HDc"/>
    <property type="match status" value="1"/>
</dbReference>
<dbReference type="InterPro" id="IPR003607">
    <property type="entry name" value="HD/PDEase_dom"/>
</dbReference>
<dbReference type="InterPro" id="IPR037522">
    <property type="entry name" value="HD_GYP_dom"/>
</dbReference>
<dbReference type="SUPFAM" id="SSF109604">
    <property type="entry name" value="HD-domain/PDEase-like"/>
    <property type="match status" value="1"/>
</dbReference>
<dbReference type="PROSITE" id="PS51832">
    <property type="entry name" value="HD_GYP"/>
    <property type="match status" value="1"/>
</dbReference>
<name>A0AA45HK32_9BACT</name>
<dbReference type="Gene3D" id="1.10.3210.10">
    <property type="entry name" value="Hypothetical protein af1432"/>
    <property type="match status" value="1"/>
</dbReference>
<dbReference type="Proteomes" id="UP000245921">
    <property type="component" value="Unassembled WGS sequence"/>
</dbReference>
<feature type="domain" description="HD-GYP" evidence="3">
    <location>
        <begin position="370"/>
        <end position="580"/>
    </location>
</feature>
<dbReference type="Gene3D" id="3.30.450.40">
    <property type="match status" value="1"/>
</dbReference>
<dbReference type="SUPFAM" id="SSF55781">
    <property type="entry name" value="GAF domain-like"/>
    <property type="match status" value="1"/>
</dbReference>
<dbReference type="Pfam" id="PF01590">
    <property type="entry name" value="GAF"/>
    <property type="match status" value="1"/>
</dbReference>
<dbReference type="AlphaFoldDB" id="A0AA45HK32"/>
<accession>A0AA45HK32</accession>